<dbReference type="Proteomes" id="UP000479190">
    <property type="component" value="Unassembled WGS sequence"/>
</dbReference>
<reference evidence="1 2" key="1">
    <citation type="submission" date="2020-02" db="EMBL/GenBank/DDBJ databases">
        <authorList>
            <person name="Ferguson B K."/>
        </authorList>
    </citation>
    <scope>NUCLEOTIDE SEQUENCE [LARGE SCALE GENOMIC DNA]</scope>
</reference>
<gene>
    <name evidence="1" type="ORF">TBRA_LOCUS9012</name>
</gene>
<protein>
    <submittedName>
        <fullName evidence="1">Uncharacterized protein</fullName>
    </submittedName>
</protein>
<evidence type="ECO:0000313" key="1">
    <source>
        <dbReference type="EMBL" id="CAB0037175.1"/>
    </source>
</evidence>
<organism evidence="1 2">
    <name type="scientific">Trichogramma brassicae</name>
    <dbReference type="NCBI Taxonomy" id="86971"/>
    <lineage>
        <taxon>Eukaryota</taxon>
        <taxon>Metazoa</taxon>
        <taxon>Ecdysozoa</taxon>
        <taxon>Arthropoda</taxon>
        <taxon>Hexapoda</taxon>
        <taxon>Insecta</taxon>
        <taxon>Pterygota</taxon>
        <taxon>Neoptera</taxon>
        <taxon>Endopterygota</taxon>
        <taxon>Hymenoptera</taxon>
        <taxon>Apocrita</taxon>
        <taxon>Proctotrupomorpha</taxon>
        <taxon>Chalcidoidea</taxon>
        <taxon>Trichogrammatidae</taxon>
        <taxon>Trichogramma</taxon>
    </lineage>
</organism>
<proteinExistence type="predicted"/>
<name>A0A6H5IJE7_9HYME</name>
<feature type="non-terminal residue" evidence="1">
    <location>
        <position position="1"/>
    </location>
</feature>
<sequence length="125" mass="14669">TKTIHTLQRDQIIVRIRALFDATSHADSAPLRHVIRRCFGDSATTFGPLVRRSKKFSREVPRGATYVRHIPTRFNFLFAWISSKALVCKLQARGYIGLWEHMRPCSYTRMYTIKIQEQIVTKREF</sequence>
<dbReference type="AlphaFoldDB" id="A0A6H5IJE7"/>
<evidence type="ECO:0000313" key="2">
    <source>
        <dbReference type="Proteomes" id="UP000479190"/>
    </source>
</evidence>
<dbReference type="EMBL" id="CADCXV010000846">
    <property type="protein sequence ID" value="CAB0037175.1"/>
    <property type="molecule type" value="Genomic_DNA"/>
</dbReference>
<keyword evidence="2" id="KW-1185">Reference proteome</keyword>
<accession>A0A6H5IJE7</accession>